<accession>A0ABN8B898</accession>
<feature type="transmembrane region" description="Helical" evidence="2">
    <location>
        <begin position="390"/>
        <end position="410"/>
    </location>
</feature>
<dbReference type="PANTHER" id="PTHR31102">
    <property type="match status" value="1"/>
</dbReference>
<organism evidence="3 4">
    <name type="scientific">Chilo suppressalis</name>
    <name type="common">Asiatic rice borer moth</name>
    <dbReference type="NCBI Taxonomy" id="168631"/>
    <lineage>
        <taxon>Eukaryota</taxon>
        <taxon>Metazoa</taxon>
        <taxon>Ecdysozoa</taxon>
        <taxon>Arthropoda</taxon>
        <taxon>Hexapoda</taxon>
        <taxon>Insecta</taxon>
        <taxon>Pterygota</taxon>
        <taxon>Neoptera</taxon>
        <taxon>Endopterygota</taxon>
        <taxon>Lepidoptera</taxon>
        <taxon>Glossata</taxon>
        <taxon>Ditrysia</taxon>
        <taxon>Pyraloidea</taxon>
        <taxon>Crambidae</taxon>
        <taxon>Crambinae</taxon>
        <taxon>Chilo</taxon>
    </lineage>
</organism>
<dbReference type="InterPro" id="IPR051843">
    <property type="entry name" value="CPA1_transporter"/>
</dbReference>
<reference evidence="3" key="1">
    <citation type="submission" date="2021-12" db="EMBL/GenBank/DDBJ databases">
        <authorList>
            <person name="King R."/>
        </authorList>
    </citation>
    <scope>NUCLEOTIDE SEQUENCE</scope>
</reference>
<feature type="transmembrane region" description="Helical" evidence="2">
    <location>
        <begin position="173"/>
        <end position="195"/>
    </location>
</feature>
<feature type="transmembrane region" description="Helical" evidence="2">
    <location>
        <begin position="268"/>
        <end position="289"/>
    </location>
</feature>
<gene>
    <name evidence="3" type="ORF">CHILSU_LOCUS8088</name>
</gene>
<feature type="transmembrane region" description="Helical" evidence="2">
    <location>
        <begin position="463"/>
        <end position="486"/>
    </location>
</feature>
<dbReference type="PANTHER" id="PTHR31102:SF1">
    <property type="entry name" value="CATION_H+ EXCHANGER DOMAIN-CONTAINING PROTEIN"/>
    <property type="match status" value="1"/>
</dbReference>
<proteinExistence type="inferred from homology"/>
<evidence type="ECO:0000256" key="1">
    <source>
        <dbReference type="ARBA" id="ARBA00007367"/>
    </source>
</evidence>
<feature type="transmembrane region" description="Helical" evidence="2">
    <location>
        <begin position="60"/>
        <end position="79"/>
    </location>
</feature>
<name>A0ABN8B898_CHISP</name>
<feature type="transmembrane region" description="Helical" evidence="2">
    <location>
        <begin position="201"/>
        <end position="223"/>
    </location>
</feature>
<dbReference type="EMBL" id="OU963896">
    <property type="protein sequence ID" value="CAH0404742.1"/>
    <property type="molecule type" value="Genomic_DNA"/>
</dbReference>
<feature type="transmembrane region" description="Helical" evidence="2">
    <location>
        <begin position="117"/>
        <end position="136"/>
    </location>
</feature>
<keyword evidence="2" id="KW-0812">Transmembrane</keyword>
<comment type="similarity">
    <text evidence="1">Belongs to the monovalent cation:proton antiporter 1 (CPA1) transporter (TC 2.A.36) family.</text>
</comment>
<dbReference type="Proteomes" id="UP001153292">
    <property type="component" value="Chromosome 3"/>
</dbReference>
<keyword evidence="2" id="KW-0472">Membrane</keyword>
<keyword evidence="2" id="KW-1133">Transmembrane helix</keyword>
<protein>
    <recommendedName>
        <fullName evidence="5">Cation/H+ exchanger domain-containing protein</fullName>
    </recommendedName>
</protein>
<keyword evidence="4" id="KW-1185">Reference proteome</keyword>
<evidence type="ECO:0008006" key="5">
    <source>
        <dbReference type="Google" id="ProtNLM"/>
    </source>
</evidence>
<evidence type="ECO:0000313" key="3">
    <source>
        <dbReference type="EMBL" id="CAH0404742.1"/>
    </source>
</evidence>
<evidence type="ECO:0000256" key="2">
    <source>
        <dbReference type="SAM" id="Phobius"/>
    </source>
</evidence>
<evidence type="ECO:0000313" key="4">
    <source>
        <dbReference type="Proteomes" id="UP001153292"/>
    </source>
</evidence>
<sequence length="520" mass="58022">MQEDKVAVAAFDKRFFTIYRNKEGKTTHEFTPSFKENREKCTKIENARKATWWTNSVPVIHNYLSLIFIGLLTWGLLWCSLGDEWGWDGQWFRLAVVAIAAWASGQALQALTTLPPMLAALLTGILARNIGFLDMNQYTNVDSFLRKIYPVIILGKGSLGWDLQFMKNNWWRLATLGTLPWVAEVVVLAFSVHFYLGFPVIWGLLLGTVYASMSGAVVLPSVARISADADCTRNWVQLIGTTSGTDTALSVGVYGILHSYIFYETDVIYKYVKAGLGLFAGVALGIIMGTVAGKLPSSRDFYVTELRVIMVVALGLLANMVTSMFGWGGVAGVAVLVCNATAASFWAQDGWTLNKNPAATAYRIMWSTLEPMVFAYSGTFFEINKNLANVLLPGFGILAVCLFVRLAVAYLTCWDFTFREKIFICCTWMPKSIVEAVLCPVALDTIAALGNRGNTMERQWAENIMQLLIQLILITTPIGFLLTNHLGPMLLKTRQKDCEIIERRSQRKNSIHRSQDEERM</sequence>